<keyword evidence="3" id="KW-1185">Reference proteome</keyword>
<proteinExistence type="predicted"/>
<evidence type="ECO:0000313" key="3">
    <source>
        <dbReference type="Proteomes" id="UP000322667"/>
    </source>
</evidence>
<organism evidence="2 3">
    <name type="scientific">Gossypium tomentosum</name>
    <name type="common">Hawaiian cotton</name>
    <name type="synonym">Gossypium sandvicense</name>
    <dbReference type="NCBI Taxonomy" id="34277"/>
    <lineage>
        <taxon>Eukaryota</taxon>
        <taxon>Viridiplantae</taxon>
        <taxon>Streptophyta</taxon>
        <taxon>Embryophyta</taxon>
        <taxon>Tracheophyta</taxon>
        <taxon>Spermatophyta</taxon>
        <taxon>Magnoliopsida</taxon>
        <taxon>eudicotyledons</taxon>
        <taxon>Gunneridae</taxon>
        <taxon>Pentapetalae</taxon>
        <taxon>rosids</taxon>
        <taxon>malvids</taxon>
        <taxon>Malvales</taxon>
        <taxon>Malvaceae</taxon>
        <taxon>Malvoideae</taxon>
        <taxon>Gossypium</taxon>
    </lineage>
</organism>
<dbReference type="AlphaFoldDB" id="A0A5D2M000"/>
<dbReference type="Proteomes" id="UP000322667">
    <property type="component" value="Chromosome D02"/>
</dbReference>
<feature type="chain" id="PRO_5022849671" evidence="1">
    <location>
        <begin position="33"/>
        <end position="99"/>
    </location>
</feature>
<protein>
    <submittedName>
        <fullName evidence="2">Uncharacterized protein</fullName>
    </submittedName>
</protein>
<dbReference type="EMBL" id="CM017624">
    <property type="protein sequence ID" value="TYH84602.1"/>
    <property type="molecule type" value="Genomic_DNA"/>
</dbReference>
<gene>
    <name evidence="2" type="ORF">ES332_D02G207700v1</name>
</gene>
<keyword evidence="1" id="KW-0732">Signal</keyword>
<name>A0A5D2M000_GOSTO</name>
<sequence length="99" mass="11885">MSNFLINPYNFNFSFLLTFLFLFLLAFQNVNNQNPLPKTKYKTSKLILKFNLNKKKNKPHLQPIIYYSWKCINFSFLTYMKCSFHFLYLLKGFSAKCNS</sequence>
<accession>A0A5D2M000</accession>
<evidence type="ECO:0000313" key="2">
    <source>
        <dbReference type="EMBL" id="TYH84602.1"/>
    </source>
</evidence>
<feature type="signal peptide" evidence="1">
    <location>
        <begin position="1"/>
        <end position="32"/>
    </location>
</feature>
<reference evidence="2 3" key="1">
    <citation type="submission" date="2019-07" db="EMBL/GenBank/DDBJ databases">
        <title>WGS assembly of Gossypium tomentosum.</title>
        <authorList>
            <person name="Chen Z.J."/>
            <person name="Sreedasyam A."/>
            <person name="Ando A."/>
            <person name="Song Q."/>
            <person name="De L."/>
            <person name="Hulse-Kemp A."/>
            <person name="Ding M."/>
            <person name="Ye W."/>
            <person name="Kirkbride R."/>
            <person name="Jenkins J."/>
            <person name="Plott C."/>
            <person name="Lovell J."/>
            <person name="Lin Y.-M."/>
            <person name="Vaughn R."/>
            <person name="Liu B."/>
            <person name="Li W."/>
            <person name="Simpson S."/>
            <person name="Scheffler B."/>
            <person name="Saski C."/>
            <person name="Grover C."/>
            <person name="Hu G."/>
            <person name="Conover J."/>
            <person name="Carlson J."/>
            <person name="Shu S."/>
            <person name="Boston L."/>
            <person name="Williams M."/>
            <person name="Peterson D."/>
            <person name="Mcgee K."/>
            <person name="Jones D."/>
            <person name="Wendel J."/>
            <person name="Stelly D."/>
            <person name="Grimwood J."/>
            <person name="Schmutz J."/>
        </authorList>
    </citation>
    <scope>NUCLEOTIDE SEQUENCE [LARGE SCALE GENOMIC DNA]</scope>
    <source>
        <strain evidence="2">7179.01</strain>
    </source>
</reference>
<evidence type="ECO:0000256" key="1">
    <source>
        <dbReference type="SAM" id="SignalP"/>
    </source>
</evidence>